<dbReference type="AlphaFoldDB" id="A0A365XRD2"/>
<evidence type="ECO:0000313" key="3">
    <source>
        <dbReference type="EMBL" id="RBL88917.1"/>
    </source>
</evidence>
<dbReference type="GO" id="GO:0000287">
    <property type="term" value="F:magnesium ion binding"/>
    <property type="evidence" value="ECO:0007669"/>
    <property type="project" value="InterPro"/>
</dbReference>
<sequence length="165" mass="18890">MIGNDVVDLELAAAENNWRRAGYLEKICTPAERQLIQDAVDPDRMVWLLWSAKEAAYKMVHRTTRERIYAPHRYAVQLSGMDTGTICYENMVFHFRTTVDGSKLHTIAVPAQYLWYQLSCGVEAGELLQKDEQGLPFVREESSGKRRPASVSHHGKYYEVVSLKI</sequence>
<proteinExistence type="predicted"/>
<dbReference type="InterPro" id="IPR037143">
    <property type="entry name" value="4-PPantetheinyl_Trfase_dom_sf"/>
</dbReference>
<protein>
    <submittedName>
        <fullName evidence="3">Phosphopantetheinyl transferase</fullName>
    </submittedName>
</protein>
<comment type="caution">
    <text evidence="3">The sequence shown here is derived from an EMBL/GenBank/DDBJ whole genome shotgun (WGS) entry which is preliminary data.</text>
</comment>
<dbReference type="InterPro" id="IPR008278">
    <property type="entry name" value="4-PPantetheinyl_Trfase_dom"/>
</dbReference>
<accession>A0A365XRD2</accession>
<dbReference type="RefSeq" id="WP_113617660.1">
    <property type="nucleotide sequence ID" value="NZ_QFFJ01000002.1"/>
</dbReference>
<feature type="domain" description="4'-phosphopantetheinyl transferase" evidence="2">
    <location>
        <begin position="2"/>
        <end position="66"/>
    </location>
</feature>
<dbReference type="Pfam" id="PF01648">
    <property type="entry name" value="ACPS"/>
    <property type="match status" value="1"/>
</dbReference>
<organism evidence="3 4">
    <name type="scientific">Chitinophaga flava</name>
    <dbReference type="NCBI Taxonomy" id="2259036"/>
    <lineage>
        <taxon>Bacteria</taxon>
        <taxon>Pseudomonadati</taxon>
        <taxon>Bacteroidota</taxon>
        <taxon>Chitinophagia</taxon>
        <taxon>Chitinophagales</taxon>
        <taxon>Chitinophagaceae</taxon>
        <taxon>Chitinophaga</taxon>
    </lineage>
</organism>
<evidence type="ECO:0000259" key="2">
    <source>
        <dbReference type="Pfam" id="PF01648"/>
    </source>
</evidence>
<dbReference type="SUPFAM" id="SSF56214">
    <property type="entry name" value="4'-phosphopantetheinyl transferase"/>
    <property type="match status" value="1"/>
</dbReference>
<reference evidence="3 4" key="1">
    <citation type="submission" date="2018-05" db="EMBL/GenBank/DDBJ databases">
        <title>Chitinophaga sp. K3CV102501T nov., isolated from isolated from a monsoon evergreen broad-leaved forest soil.</title>
        <authorList>
            <person name="Lv Y."/>
        </authorList>
    </citation>
    <scope>NUCLEOTIDE SEQUENCE [LARGE SCALE GENOMIC DNA]</scope>
    <source>
        <strain evidence="3 4">GDMCC 1.1325</strain>
    </source>
</reference>
<dbReference type="Gene3D" id="3.90.470.20">
    <property type="entry name" value="4'-phosphopantetheinyl transferase domain"/>
    <property type="match status" value="1"/>
</dbReference>
<keyword evidence="4" id="KW-1185">Reference proteome</keyword>
<gene>
    <name evidence="3" type="ORF">DF182_20435</name>
</gene>
<dbReference type="EMBL" id="QFFJ01000002">
    <property type="protein sequence ID" value="RBL88917.1"/>
    <property type="molecule type" value="Genomic_DNA"/>
</dbReference>
<dbReference type="Proteomes" id="UP000253410">
    <property type="component" value="Unassembled WGS sequence"/>
</dbReference>
<dbReference type="OrthoDB" id="663853at2"/>
<evidence type="ECO:0000256" key="1">
    <source>
        <dbReference type="ARBA" id="ARBA00022679"/>
    </source>
</evidence>
<dbReference type="GO" id="GO:0008897">
    <property type="term" value="F:holo-[acyl-carrier-protein] synthase activity"/>
    <property type="evidence" value="ECO:0007669"/>
    <property type="project" value="InterPro"/>
</dbReference>
<keyword evidence="1 3" id="KW-0808">Transferase</keyword>
<evidence type="ECO:0000313" key="4">
    <source>
        <dbReference type="Proteomes" id="UP000253410"/>
    </source>
</evidence>
<name>A0A365XRD2_9BACT</name>